<reference evidence="2" key="2">
    <citation type="submission" date="2020-09" db="EMBL/GenBank/DDBJ databases">
        <authorList>
            <person name="Sun Q."/>
            <person name="Kim S."/>
        </authorList>
    </citation>
    <scope>NUCLEOTIDE SEQUENCE</scope>
    <source>
        <strain evidence="2">KCTC 42731</strain>
    </source>
</reference>
<protein>
    <recommendedName>
        <fullName evidence="4">Motility protein</fullName>
    </recommendedName>
</protein>
<reference evidence="2" key="1">
    <citation type="journal article" date="2014" name="Int. J. Syst. Evol. Microbiol.">
        <title>Complete genome sequence of Corynebacterium casei LMG S-19264T (=DSM 44701T), isolated from a smear-ripened cheese.</title>
        <authorList>
            <consortium name="US DOE Joint Genome Institute (JGI-PGF)"/>
            <person name="Walter F."/>
            <person name="Albersmeier A."/>
            <person name="Kalinowski J."/>
            <person name="Ruckert C."/>
        </authorList>
    </citation>
    <scope>NUCLEOTIDE SEQUENCE</scope>
    <source>
        <strain evidence="2">KCTC 42731</strain>
    </source>
</reference>
<feature type="region of interest" description="Disordered" evidence="1">
    <location>
        <begin position="1"/>
        <end position="26"/>
    </location>
</feature>
<comment type="caution">
    <text evidence="2">The sequence shown here is derived from an EMBL/GenBank/DDBJ whole genome shotgun (WGS) entry which is preliminary data.</text>
</comment>
<dbReference type="AlphaFoldDB" id="A0A919BJT9"/>
<keyword evidence="3" id="KW-1185">Reference proteome</keyword>
<accession>A0A919BJT9</accession>
<dbReference type="RefSeq" id="WP_189769989.1">
    <property type="nucleotide sequence ID" value="NZ_BNCK01000004.1"/>
</dbReference>
<dbReference type="Proteomes" id="UP000623842">
    <property type="component" value="Unassembled WGS sequence"/>
</dbReference>
<sequence>MSITLSSAADAVQSNTSSAHGVLTAKKAKDQQEIEGQMALNLIQSASINTQAPVGNSGHNINITA</sequence>
<evidence type="ECO:0000313" key="2">
    <source>
        <dbReference type="EMBL" id="GHF92193.1"/>
    </source>
</evidence>
<feature type="compositionally biased region" description="Polar residues" evidence="1">
    <location>
        <begin position="1"/>
        <end position="19"/>
    </location>
</feature>
<name>A0A919BJT9_9GAMM</name>
<organism evidence="2 3">
    <name type="scientific">Thalassotalea marina</name>
    <dbReference type="NCBI Taxonomy" id="1673741"/>
    <lineage>
        <taxon>Bacteria</taxon>
        <taxon>Pseudomonadati</taxon>
        <taxon>Pseudomonadota</taxon>
        <taxon>Gammaproteobacteria</taxon>
        <taxon>Alteromonadales</taxon>
        <taxon>Colwelliaceae</taxon>
        <taxon>Thalassotalea</taxon>
    </lineage>
</organism>
<evidence type="ECO:0000313" key="3">
    <source>
        <dbReference type="Proteomes" id="UP000623842"/>
    </source>
</evidence>
<evidence type="ECO:0008006" key="4">
    <source>
        <dbReference type="Google" id="ProtNLM"/>
    </source>
</evidence>
<gene>
    <name evidence="2" type="ORF">GCM10017161_20330</name>
</gene>
<evidence type="ECO:0000256" key="1">
    <source>
        <dbReference type="SAM" id="MobiDB-lite"/>
    </source>
</evidence>
<dbReference type="EMBL" id="BNCK01000004">
    <property type="protein sequence ID" value="GHF92193.1"/>
    <property type="molecule type" value="Genomic_DNA"/>
</dbReference>
<proteinExistence type="predicted"/>